<dbReference type="PROSITE" id="PS51186">
    <property type="entry name" value="GNAT"/>
    <property type="match status" value="1"/>
</dbReference>
<evidence type="ECO:0000313" key="3">
    <source>
        <dbReference type="Proteomes" id="UP000295390"/>
    </source>
</evidence>
<dbReference type="EMBL" id="SNYH01000003">
    <property type="protein sequence ID" value="TDQ27518.1"/>
    <property type="molecule type" value="Genomic_DNA"/>
</dbReference>
<dbReference type="Gene3D" id="3.40.630.30">
    <property type="match status" value="1"/>
</dbReference>
<dbReference type="AlphaFoldDB" id="A0A4R6TDH4"/>
<feature type="domain" description="N-acetyltransferase" evidence="1">
    <location>
        <begin position="1"/>
        <end position="167"/>
    </location>
</feature>
<keyword evidence="3" id="KW-1185">Reference proteome</keyword>
<name>A0A4R6TDH4_9FLAO</name>
<sequence>MKIENSNLKDVDKIFELYKNATDFQKTKSVVPWPEFDSKLIKKEVIEKRQWKIIINNEVACVWATTESDPEIWQERNDDPAIYIHRISTNPNFRGRNLVEEIVKWSKDYAAKKNKKYVRMDTVGENIGLIKHYKKCGFEFLGLSKLEDTDKLPAHYHNATVSLFQLSV</sequence>
<keyword evidence="2" id="KW-0808">Transferase</keyword>
<protein>
    <submittedName>
        <fullName evidence="2">Acetyltransferase (GNAT) family protein</fullName>
    </submittedName>
</protein>
<dbReference type="SUPFAM" id="SSF55729">
    <property type="entry name" value="Acyl-CoA N-acyltransferases (Nat)"/>
    <property type="match status" value="1"/>
</dbReference>
<organism evidence="2 3">
    <name type="scientific">Tenacibaculum caenipelagi</name>
    <dbReference type="NCBI Taxonomy" id="1325435"/>
    <lineage>
        <taxon>Bacteria</taxon>
        <taxon>Pseudomonadati</taxon>
        <taxon>Bacteroidota</taxon>
        <taxon>Flavobacteriia</taxon>
        <taxon>Flavobacteriales</taxon>
        <taxon>Flavobacteriaceae</taxon>
        <taxon>Tenacibaculum</taxon>
    </lineage>
</organism>
<proteinExistence type="predicted"/>
<gene>
    <name evidence="2" type="ORF">DFQ07_1369</name>
</gene>
<evidence type="ECO:0000259" key="1">
    <source>
        <dbReference type="PROSITE" id="PS51186"/>
    </source>
</evidence>
<dbReference type="InterPro" id="IPR016181">
    <property type="entry name" value="Acyl_CoA_acyltransferase"/>
</dbReference>
<dbReference type="Pfam" id="PF00583">
    <property type="entry name" value="Acetyltransf_1"/>
    <property type="match status" value="1"/>
</dbReference>
<accession>A0A4R6TDH4</accession>
<dbReference type="InterPro" id="IPR000182">
    <property type="entry name" value="GNAT_dom"/>
</dbReference>
<dbReference type="Proteomes" id="UP000295390">
    <property type="component" value="Unassembled WGS sequence"/>
</dbReference>
<dbReference type="GO" id="GO:0016747">
    <property type="term" value="F:acyltransferase activity, transferring groups other than amino-acyl groups"/>
    <property type="evidence" value="ECO:0007669"/>
    <property type="project" value="InterPro"/>
</dbReference>
<dbReference type="CDD" id="cd04301">
    <property type="entry name" value="NAT_SF"/>
    <property type="match status" value="1"/>
</dbReference>
<comment type="caution">
    <text evidence="2">The sequence shown here is derived from an EMBL/GenBank/DDBJ whole genome shotgun (WGS) entry which is preliminary data.</text>
</comment>
<dbReference type="OrthoDB" id="758560at2"/>
<dbReference type="RefSeq" id="WP_133535514.1">
    <property type="nucleotide sequence ID" value="NZ_SNYH01000003.1"/>
</dbReference>
<evidence type="ECO:0000313" key="2">
    <source>
        <dbReference type="EMBL" id="TDQ27518.1"/>
    </source>
</evidence>
<reference evidence="2 3" key="1">
    <citation type="submission" date="2019-03" db="EMBL/GenBank/DDBJ databases">
        <title>Genomic Encyclopedia of Type Strains, Phase III (KMG-III): the genomes of soil and plant-associated and newly described type strains.</title>
        <authorList>
            <person name="Whitman W."/>
        </authorList>
    </citation>
    <scope>NUCLEOTIDE SEQUENCE [LARGE SCALE GENOMIC DNA]</scope>
    <source>
        <strain evidence="2 3">CECT 8283</strain>
    </source>
</reference>